<organism evidence="1 2">
    <name type="scientific">Auriscalpium vulgare</name>
    <dbReference type="NCBI Taxonomy" id="40419"/>
    <lineage>
        <taxon>Eukaryota</taxon>
        <taxon>Fungi</taxon>
        <taxon>Dikarya</taxon>
        <taxon>Basidiomycota</taxon>
        <taxon>Agaricomycotina</taxon>
        <taxon>Agaricomycetes</taxon>
        <taxon>Russulales</taxon>
        <taxon>Auriscalpiaceae</taxon>
        <taxon>Auriscalpium</taxon>
    </lineage>
</organism>
<dbReference type="EMBL" id="MU275950">
    <property type="protein sequence ID" value="KAI0045488.1"/>
    <property type="molecule type" value="Genomic_DNA"/>
</dbReference>
<gene>
    <name evidence="1" type="ORF">FA95DRAFT_121564</name>
</gene>
<proteinExistence type="predicted"/>
<name>A0ACB8RPR0_9AGAM</name>
<evidence type="ECO:0000313" key="1">
    <source>
        <dbReference type="EMBL" id="KAI0045488.1"/>
    </source>
</evidence>
<comment type="caution">
    <text evidence="1">The sequence shown here is derived from an EMBL/GenBank/DDBJ whole genome shotgun (WGS) entry which is preliminary data.</text>
</comment>
<reference evidence="1" key="2">
    <citation type="journal article" date="2022" name="New Phytol.">
        <title>Evolutionary transition to the ectomycorrhizal habit in the genomes of a hyperdiverse lineage of mushroom-forming fungi.</title>
        <authorList>
            <person name="Looney B."/>
            <person name="Miyauchi S."/>
            <person name="Morin E."/>
            <person name="Drula E."/>
            <person name="Courty P.E."/>
            <person name="Kohler A."/>
            <person name="Kuo A."/>
            <person name="LaButti K."/>
            <person name="Pangilinan J."/>
            <person name="Lipzen A."/>
            <person name="Riley R."/>
            <person name="Andreopoulos W."/>
            <person name="He G."/>
            <person name="Johnson J."/>
            <person name="Nolan M."/>
            <person name="Tritt A."/>
            <person name="Barry K.W."/>
            <person name="Grigoriev I.V."/>
            <person name="Nagy L.G."/>
            <person name="Hibbett D."/>
            <person name="Henrissat B."/>
            <person name="Matheny P.B."/>
            <person name="Labbe J."/>
            <person name="Martin F.M."/>
        </authorList>
    </citation>
    <scope>NUCLEOTIDE SEQUENCE</scope>
    <source>
        <strain evidence="1">FP105234-sp</strain>
    </source>
</reference>
<reference evidence="1" key="1">
    <citation type="submission" date="2021-02" db="EMBL/GenBank/DDBJ databases">
        <authorList>
            <consortium name="DOE Joint Genome Institute"/>
            <person name="Ahrendt S."/>
            <person name="Looney B.P."/>
            <person name="Miyauchi S."/>
            <person name="Morin E."/>
            <person name="Drula E."/>
            <person name="Courty P.E."/>
            <person name="Chicoki N."/>
            <person name="Fauchery L."/>
            <person name="Kohler A."/>
            <person name="Kuo A."/>
            <person name="Labutti K."/>
            <person name="Pangilinan J."/>
            <person name="Lipzen A."/>
            <person name="Riley R."/>
            <person name="Andreopoulos W."/>
            <person name="He G."/>
            <person name="Johnson J."/>
            <person name="Barry K.W."/>
            <person name="Grigoriev I.V."/>
            <person name="Nagy L."/>
            <person name="Hibbett D."/>
            <person name="Henrissat B."/>
            <person name="Matheny P.B."/>
            <person name="Labbe J."/>
            <person name="Martin F."/>
        </authorList>
    </citation>
    <scope>NUCLEOTIDE SEQUENCE</scope>
    <source>
        <strain evidence="1">FP105234-sp</strain>
    </source>
</reference>
<dbReference type="Proteomes" id="UP000814033">
    <property type="component" value="Unassembled WGS sequence"/>
</dbReference>
<sequence>MRDFSPRSCGQRTQYRQPPSGRTAAAANRHPRTGTQRRLPRRTSCCRGSNPSTPESTLLMNNFSPVLPTNSTLLPSKLPPPVLRSPPPLTKSP</sequence>
<evidence type="ECO:0000313" key="2">
    <source>
        <dbReference type="Proteomes" id="UP000814033"/>
    </source>
</evidence>
<keyword evidence="2" id="KW-1185">Reference proteome</keyword>
<protein>
    <submittedName>
        <fullName evidence="1">Uncharacterized protein</fullName>
    </submittedName>
</protein>
<accession>A0ACB8RPR0</accession>